<reference evidence="4 5" key="1">
    <citation type="journal article" date="2020" name="Int. J. Med. Microbiol.">
        <title>Discovery of Paenibacillus larvae ERIC V: Phenotypic and genomic comparison to genotypes ERIC I-IV reveal different inventories of virulence factors which correlate with epidemiological prevalences of American Foulbrood.</title>
        <authorList>
            <person name="Beims H."/>
            <person name="Bunk B."/>
            <person name="Erler S."/>
            <person name="Mohr K.I."/>
            <person name="Sproer C."/>
            <person name="Pradella S."/>
            <person name="Gunther G."/>
            <person name="Rohde M."/>
            <person name="von der Ohe W."/>
            <person name="Steinert M."/>
        </authorList>
    </citation>
    <scope>NUCLEOTIDE SEQUENCE [LARGE SCALE GENOMIC DNA]</scope>
    <source>
        <strain evidence="4">Eric_V</strain>
    </source>
</reference>
<dbReference type="InterPro" id="IPR011055">
    <property type="entry name" value="Dup_hybrid_motif"/>
</dbReference>
<dbReference type="SMART" id="SM01208">
    <property type="entry name" value="G5"/>
    <property type="match status" value="1"/>
</dbReference>
<sequence length="415" mass="46229">MIGSKQIKNFRHPYGTVLYIAAAILIMIGLLIGGRYWVSTHLIKLYPVLLEGQEVGYAFDQKVIEQYKDEVLNRCQKQYPGLEISLPRIEVSQEVKVLYGNSFSNQEVLNVLDEKVQPQAKGVAIRVDGNTVGYVNNQATADRILAELKDSFGRKGEVGVLSVDGPDQVEQVQFVEKVSTSQVQVPPGIVMGEEKMMTKLRDREGPLLSVKTVKQVTETEKIGHETEIIWDDTTMAGRQEVIVEGKDGKKQVTIERTKVDGQIIEEKVIREDVLENPVTEKIKKGTKESQGKGTGKFIWPVLSPSITSTFGERWGKMHKGIDMTGNRVIMAADNGKVVNTGSRHDYGNYIIMDHTNGFQTVYMHLGKIDTSVGRIVEKGEKIGMMGSTGFSTGVHLHFEIHLNGDLQNPLKYLAQ</sequence>
<keyword evidence="2" id="KW-1133">Transmembrane helix</keyword>
<dbReference type="Gene3D" id="2.70.70.10">
    <property type="entry name" value="Glucose Permease (Domain IIA)"/>
    <property type="match status" value="1"/>
</dbReference>
<dbReference type="EMBL" id="CP019717">
    <property type="protein sequence ID" value="QHZ53966.1"/>
    <property type="molecule type" value="Genomic_DNA"/>
</dbReference>
<dbReference type="InterPro" id="IPR016047">
    <property type="entry name" value="M23ase_b-sheet_dom"/>
</dbReference>
<evidence type="ECO:0000313" key="5">
    <source>
        <dbReference type="Proteomes" id="UP000464330"/>
    </source>
</evidence>
<organism evidence="4 5">
    <name type="scientific">Paenibacillus larvae subsp. larvae</name>
    <dbReference type="NCBI Taxonomy" id="147375"/>
    <lineage>
        <taxon>Bacteria</taxon>
        <taxon>Bacillati</taxon>
        <taxon>Bacillota</taxon>
        <taxon>Bacilli</taxon>
        <taxon>Bacillales</taxon>
        <taxon>Paenibacillaceae</taxon>
        <taxon>Paenibacillus</taxon>
    </lineage>
</organism>
<keyword evidence="2" id="KW-0812">Transmembrane</keyword>
<keyword evidence="2" id="KW-0472">Membrane</keyword>
<dbReference type="InterPro" id="IPR011098">
    <property type="entry name" value="G5_dom"/>
</dbReference>
<evidence type="ECO:0000256" key="2">
    <source>
        <dbReference type="SAM" id="Phobius"/>
    </source>
</evidence>
<dbReference type="AlphaFoldDB" id="A0A6C0R0Q0"/>
<accession>A0A6C0R0Q0</accession>
<protein>
    <submittedName>
        <fullName evidence="4">Peptidase, M23 family</fullName>
    </submittedName>
</protein>
<dbReference type="Pfam" id="PF01551">
    <property type="entry name" value="Peptidase_M23"/>
    <property type="match status" value="1"/>
</dbReference>
<dbReference type="GO" id="GO:0004222">
    <property type="term" value="F:metalloendopeptidase activity"/>
    <property type="evidence" value="ECO:0007669"/>
    <property type="project" value="TreeGrafter"/>
</dbReference>
<name>A0A6C0R0Q0_9BACL</name>
<dbReference type="CDD" id="cd12797">
    <property type="entry name" value="M23_peptidase"/>
    <property type="match status" value="1"/>
</dbReference>
<evidence type="ECO:0000256" key="1">
    <source>
        <dbReference type="ARBA" id="ARBA00022729"/>
    </source>
</evidence>
<feature type="transmembrane region" description="Helical" evidence="2">
    <location>
        <begin position="16"/>
        <end position="38"/>
    </location>
</feature>
<dbReference type="RefSeq" id="WP_024092947.1">
    <property type="nucleotide sequence ID" value="NZ_CP019717.1"/>
</dbReference>
<dbReference type="Gene3D" id="2.20.230.10">
    <property type="entry name" value="Resuscitation-promoting factor rpfb"/>
    <property type="match status" value="1"/>
</dbReference>
<dbReference type="Proteomes" id="UP000464330">
    <property type="component" value="Chromosome"/>
</dbReference>
<dbReference type="PANTHER" id="PTHR21666:SF289">
    <property type="entry name" value="L-ALA--D-GLU ENDOPEPTIDASE"/>
    <property type="match status" value="1"/>
</dbReference>
<dbReference type="SUPFAM" id="SSF51261">
    <property type="entry name" value="Duplicated hybrid motif"/>
    <property type="match status" value="1"/>
</dbReference>
<dbReference type="Pfam" id="PF07501">
    <property type="entry name" value="G5"/>
    <property type="match status" value="1"/>
</dbReference>
<dbReference type="InterPro" id="IPR050570">
    <property type="entry name" value="Cell_wall_metabolism_enzyme"/>
</dbReference>
<feature type="domain" description="G5" evidence="3">
    <location>
        <begin position="208"/>
        <end position="288"/>
    </location>
</feature>
<evidence type="ECO:0000259" key="3">
    <source>
        <dbReference type="PROSITE" id="PS51109"/>
    </source>
</evidence>
<gene>
    <name evidence="4" type="ORF">ERICV_04981</name>
</gene>
<proteinExistence type="predicted"/>
<keyword evidence="1" id="KW-0732">Signal</keyword>
<evidence type="ECO:0000313" key="4">
    <source>
        <dbReference type="EMBL" id="QHZ53966.1"/>
    </source>
</evidence>
<dbReference type="PROSITE" id="PS51109">
    <property type="entry name" value="G5"/>
    <property type="match status" value="1"/>
</dbReference>
<dbReference type="PANTHER" id="PTHR21666">
    <property type="entry name" value="PEPTIDASE-RELATED"/>
    <property type="match status" value="1"/>
</dbReference>